<evidence type="ECO:0000256" key="1">
    <source>
        <dbReference type="SAM" id="Phobius"/>
    </source>
</evidence>
<dbReference type="OrthoDB" id="67155at2759"/>
<keyword evidence="1" id="KW-0472">Membrane</keyword>
<dbReference type="AlphaFoldDB" id="A0A194PDM9"/>
<dbReference type="InterPro" id="IPR050868">
    <property type="entry name" value="ELMO_domain-containing"/>
</dbReference>
<reference evidence="5" key="2">
    <citation type="submission" date="2025-04" db="UniProtKB">
        <authorList>
            <consortium name="RefSeq"/>
        </authorList>
    </citation>
    <scope>IDENTIFICATION</scope>
</reference>
<keyword evidence="1" id="KW-0812">Transmembrane</keyword>
<evidence type="ECO:0000313" key="4">
    <source>
        <dbReference type="Proteomes" id="UP000053268"/>
    </source>
</evidence>
<gene>
    <name evidence="5" type="primary">LOC106115785</name>
    <name evidence="3" type="ORF">RR46_14866</name>
</gene>
<name>A0A194PDM9_PAPXU</name>
<sequence>MIFLNLWSILEWYLRPFIKWFFRKTTRLCELQRICYGDKSGAARTCNIEKSLMLSRTQNVKEVVSYLDSTVLEKTFVPANFRDILDPSISIILRVKKINPKLHTSFVYSFRRCLEQIWSYRSLLNDVEDLRTLQFDSNNELHEEKLLNLWSRLVPDTPLESRVTKQWQHIGFQGDDPKTDFRGMGMLGLENLLFFATEYPEISSHVLSHSLHPTYGYTFAIVGINITSMAYYLLKDGSAKTYMFNAKRCLPNIDLFHRFYCYLFYEFDKMWIESKPENIMEFSMIFRKFENAVRSELADPASVFRIKVEVDTI</sequence>
<evidence type="ECO:0000313" key="5">
    <source>
        <dbReference type="RefSeq" id="XP_013164772.1"/>
    </source>
</evidence>
<feature type="transmembrane region" description="Helical" evidence="1">
    <location>
        <begin position="215"/>
        <end position="234"/>
    </location>
</feature>
<keyword evidence="4" id="KW-1185">Reference proteome</keyword>
<dbReference type="Proteomes" id="UP000694872">
    <property type="component" value="Unplaced"/>
</dbReference>
<organism evidence="3 4">
    <name type="scientific">Papilio xuthus</name>
    <name type="common">Asian swallowtail butterfly</name>
    <dbReference type="NCBI Taxonomy" id="66420"/>
    <lineage>
        <taxon>Eukaryota</taxon>
        <taxon>Metazoa</taxon>
        <taxon>Ecdysozoa</taxon>
        <taxon>Arthropoda</taxon>
        <taxon>Hexapoda</taxon>
        <taxon>Insecta</taxon>
        <taxon>Pterygota</taxon>
        <taxon>Neoptera</taxon>
        <taxon>Endopterygota</taxon>
        <taxon>Lepidoptera</taxon>
        <taxon>Glossata</taxon>
        <taxon>Ditrysia</taxon>
        <taxon>Papilionoidea</taxon>
        <taxon>Papilionidae</taxon>
        <taxon>Papilioninae</taxon>
        <taxon>Papilio</taxon>
    </lineage>
</organism>
<dbReference type="PROSITE" id="PS51335">
    <property type="entry name" value="ELMO"/>
    <property type="match status" value="1"/>
</dbReference>
<feature type="domain" description="ELMO" evidence="2">
    <location>
        <begin position="141"/>
        <end position="297"/>
    </location>
</feature>
<dbReference type="PANTHER" id="PTHR12771:SF51">
    <property type="entry name" value="LD01482P"/>
    <property type="match status" value="1"/>
</dbReference>
<evidence type="ECO:0000259" key="2">
    <source>
        <dbReference type="PROSITE" id="PS51335"/>
    </source>
</evidence>
<reference evidence="3 4" key="1">
    <citation type="journal article" date="2015" name="Nat. Commun.">
        <title>Outbred genome sequencing and CRISPR/Cas9 gene editing in butterflies.</title>
        <authorList>
            <person name="Li X."/>
            <person name="Fan D."/>
            <person name="Zhang W."/>
            <person name="Liu G."/>
            <person name="Zhang L."/>
            <person name="Zhao L."/>
            <person name="Fang X."/>
            <person name="Chen L."/>
            <person name="Dong Y."/>
            <person name="Chen Y."/>
            <person name="Ding Y."/>
            <person name="Zhao R."/>
            <person name="Feng M."/>
            <person name="Zhu Y."/>
            <person name="Feng Y."/>
            <person name="Jiang X."/>
            <person name="Zhu D."/>
            <person name="Xiang H."/>
            <person name="Feng X."/>
            <person name="Li S."/>
            <person name="Wang J."/>
            <person name="Zhang G."/>
            <person name="Kronforst M.R."/>
            <person name="Wang W."/>
        </authorList>
    </citation>
    <scope>NUCLEOTIDE SEQUENCE [LARGE SCALE GENOMIC DNA]</scope>
    <source>
        <strain evidence="3">Ya'a_city_454_Px</strain>
        <tissue evidence="3">Whole body</tissue>
    </source>
</reference>
<protein>
    <submittedName>
        <fullName evidence="3">ELMO domain-containing protein 1</fullName>
    </submittedName>
    <submittedName>
        <fullName evidence="5">ELMO domain-containing protein 2</fullName>
    </submittedName>
</protein>
<dbReference type="KEGG" id="pxu:106115785"/>
<dbReference type="PANTHER" id="PTHR12771">
    <property type="entry name" value="ENGULFMENT AND CELL MOTILITY"/>
    <property type="match status" value="1"/>
</dbReference>
<dbReference type="Proteomes" id="UP000053268">
    <property type="component" value="Unassembled WGS sequence"/>
</dbReference>
<dbReference type="RefSeq" id="XP_013164772.1">
    <property type="nucleotide sequence ID" value="XM_013309318.1"/>
</dbReference>
<dbReference type="EMBL" id="KQ459606">
    <property type="protein sequence ID" value="KPI91362.1"/>
    <property type="molecule type" value="Genomic_DNA"/>
</dbReference>
<dbReference type="GO" id="GO:0005096">
    <property type="term" value="F:GTPase activator activity"/>
    <property type="evidence" value="ECO:0007669"/>
    <property type="project" value="TreeGrafter"/>
</dbReference>
<dbReference type="GeneID" id="106115785"/>
<proteinExistence type="predicted"/>
<keyword evidence="1" id="KW-1133">Transmembrane helix</keyword>
<dbReference type="STRING" id="66420.A0A194PDM9"/>
<dbReference type="InterPro" id="IPR006816">
    <property type="entry name" value="ELMO_dom"/>
</dbReference>
<dbReference type="Pfam" id="PF04727">
    <property type="entry name" value="ELMO_CED12"/>
    <property type="match status" value="1"/>
</dbReference>
<accession>A0A194PDM9</accession>
<evidence type="ECO:0000313" key="3">
    <source>
        <dbReference type="EMBL" id="KPI91362.1"/>
    </source>
</evidence>